<dbReference type="InterPro" id="IPR023352">
    <property type="entry name" value="MAPEG-like_dom_sf"/>
</dbReference>
<gene>
    <name evidence="6" type="ORF">JQ615_29560</name>
</gene>
<name>A0ABS5FRZ9_9BRAD</name>
<dbReference type="EMBL" id="JAFCJH010000040">
    <property type="protein sequence ID" value="MBR0799526.1"/>
    <property type="molecule type" value="Genomic_DNA"/>
</dbReference>
<keyword evidence="7" id="KW-1185">Reference proteome</keyword>
<feature type="transmembrane region" description="Helical" evidence="5">
    <location>
        <begin position="48"/>
        <end position="68"/>
    </location>
</feature>
<evidence type="ECO:0000256" key="2">
    <source>
        <dbReference type="ARBA" id="ARBA00022692"/>
    </source>
</evidence>
<dbReference type="Gene3D" id="1.20.120.550">
    <property type="entry name" value="Membrane associated eicosanoid/glutathione metabolism-like domain"/>
    <property type="match status" value="1"/>
</dbReference>
<evidence type="ECO:0000256" key="3">
    <source>
        <dbReference type="ARBA" id="ARBA00022989"/>
    </source>
</evidence>
<feature type="transmembrane region" description="Helical" evidence="5">
    <location>
        <begin position="104"/>
        <end position="128"/>
    </location>
</feature>
<dbReference type="Pfam" id="PF01124">
    <property type="entry name" value="MAPEG"/>
    <property type="match status" value="1"/>
</dbReference>
<evidence type="ECO:0000256" key="4">
    <source>
        <dbReference type="ARBA" id="ARBA00023136"/>
    </source>
</evidence>
<sequence>MHVPSVTAGYLAILALLYATLALLVIRLRQSNLAPFSDGGNVALRNAIRAHGNFIEYVPIITLMVAFLEMSGTPATRIHVLMGALLLSRLIHPLGMYARPGTLLFWIGRAGGIFITISLLITGAITTLSRTIAGAMPRPG</sequence>
<dbReference type="PANTHER" id="PTHR35814">
    <property type="match status" value="1"/>
</dbReference>
<dbReference type="RefSeq" id="WP_212494308.1">
    <property type="nucleotide sequence ID" value="NZ_JAFCJH010000040.1"/>
</dbReference>
<keyword evidence="3 5" id="KW-1133">Transmembrane helix</keyword>
<keyword evidence="2 5" id="KW-0812">Transmembrane</keyword>
<evidence type="ECO:0000256" key="1">
    <source>
        <dbReference type="ARBA" id="ARBA00004370"/>
    </source>
</evidence>
<dbReference type="PANTHER" id="PTHR35814:SF1">
    <property type="entry name" value="GLUTATHIONE S-TRANSFERASE-RELATED"/>
    <property type="match status" value="1"/>
</dbReference>
<protein>
    <submittedName>
        <fullName evidence="6">MAPEG family protein</fullName>
    </submittedName>
</protein>
<reference evidence="7" key="1">
    <citation type="journal article" date="2021" name="ISME J.">
        <title>Evolutionary origin and ecological implication of a unique nif island in free-living Bradyrhizobium lineages.</title>
        <authorList>
            <person name="Tao J."/>
        </authorList>
    </citation>
    <scope>NUCLEOTIDE SEQUENCE [LARGE SCALE GENOMIC DNA]</scope>
    <source>
        <strain evidence="7">SZCCT0434</strain>
    </source>
</reference>
<feature type="transmembrane region" description="Helical" evidence="5">
    <location>
        <begin position="7"/>
        <end position="28"/>
    </location>
</feature>
<organism evidence="6 7">
    <name type="scientific">Bradyrhizobium jicamae</name>
    <dbReference type="NCBI Taxonomy" id="280332"/>
    <lineage>
        <taxon>Bacteria</taxon>
        <taxon>Pseudomonadati</taxon>
        <taxon>Pseudomonadota</taxon>
        <taxon>Alphaproteobacteria</taxon>
        <taxon>Hyphomicrobiales</taxon>
        <taxon>Nitrobacteraceae</taxon>
        <taxon>Bradyrhizobium</taxon>
    </lineage>
</organism>
<dbReference type="SUPFAM" id="SSF161084">
    <property type="entry name" value="MAPEG domain-like"/>
    <property type="match status" value="1"/>
</dbReference>
<proteinExistence type="predicted"/>
<evidence type="ECO:0000256" key="5">
    <source>
        <dbReference type="SAM" id="Phobius"/>
    </source>
</evidence>
<evidence type="ECO:0000313" key="7">
    <source>
        <dbReference type="Proteomes" id="UP001315278"/>
    </source>
</evidence>
<comment type="subcellular location">
    <subcellularLocation>
        <location evidence="1">Membrane</location>
    </subcellularLocation>
</comment>
<keyword evidence="4 5" id="KW-0472">Membrane</keyword>
<accession>A0ABS5FRZ9</accession>
<dbReference type="Proteomes" id="UP001315278">
    <property type="component" value="Unassembled WGS sequence"/>
</dbReference>
<evidence type="ECO:0000313" key="6">
    <source>
        <dbReference type="EMBL" id="MBR0799526.1"/>
    </source>
</evidence>
<dbReference type="InterPro" id="IPR001129">
    <property type="entry name" value="Membr-assoc_MAPEG"/>
</dbReference>
<comment type="caution">
    <text evidence="6">The sequence shown here is derived from an EMBL/GenBank/DDBJ whole genome shotgun (WGS) entry which is preliminary data.</text>
</comment>